<name>H5SDH8_9BACT</name>
<organism evidence="1">
    <name type="scientific">uncultured Acetothermia bacterium</name>
    <dbReference type="NCBI Taxonomy" id="236499"/>
    <lineage>
        <taxon>Bacteria</taxon>
        <taxon>Candidatus Bipolaricaulota</taxon>
        <taxon>environmental samples</taxon>
    </lineage>
</organism>
<accession>H5SDH8</accession>
<reference evidence="1" key="2">
    <citation type="journal article" date="2012" name="PLoS ONE">
        <title>A Deeply Branching Thermophilic Bacterium with an Ancient Acetyl-CoA Pathway Dominates a Subsurface Ecosystem.</title>
        <authorList>
            <person name="Takami H."/>
            <person name="Noguchi H."/>
            <person name="Takaki Y."/>
            <person name="Uchiyama I."/>
            <person name="Toyoda A."/>
            <person name="Nishi S."/>
            <person name="Chee G.-J."/>
            <person name="Arai W."/>
            <person name="Nunoura T."/>
            <person name="Itoh T."/>
            <person name="Hattori M."/>
            <person name="Takai K."/>
        </authorList>
    </citation>
    <scope>NUCLEOTIDE SEQUENCE</scope>
</reference>
<dbReference type="EMBL" id="AP011681">
    <property type="protein sequence ID" value="BAL54214.1"/>
    <property type="molecule type" value="Genomic_DNA"/>
</dbReference>
<reference evidence="1" key="1">
    <citation type="journal article" date="2005" name="Environ. Microbiol.">
        <title>Genetic and functional properties of uncultivated thermophilic crenarchaeotes from a subsurface gold mine as revealed by analysis of genome fragments.</title>
        <authorList>
            <person name="Nunoura T."/>
            <person name="Hirayama H."/>
            <person name="Takami H."/>
            <person name="Oida H."/>
            <person name="Nishi S."/>
            <person name="Shimamura S."/>
            <person name="Suzuki Y."/>
            <person name="Inagaki F."/>
            <person name="Takai K."/>
            <person name="Nealson K.H."/>
            <person name="Horikoshi K."/>
        </authorList>
    </citation>
    <scope>NUCLEOTIDE SEQUENCE</scope>
</reference>
<evidence type="ECO:0000313" key="1">
    <source>
        <dbReference type="EMBL" id="BAL54214.1"/>
    </source>
</evidence>
<protein>
    <submittedName>
        <fullName evidence="1">Uncharacterized protein</fullName>
    </submittedName>
</protein>
<dbReference type="AlphaFoldDB" id="H5SDH8"/>
<proteinExistence type="predicted"/>
<sequence>MIFIGVGGFRIFIGSETFTGFDVKGGVEWASRELPLRAIFEAGWQSSVEIPLVGAGGFFVNLGVRWDFSSFSRE</sequence>
<gene>
    <name evidence="1" type="ORF">HGMM_F13E04C10</name>
</gene>